<dbReference type="Gene3D" id="1.10.443.10">
    <property type="entry name" value="Intergrase catalytic core"/>
    <property type="match status" value="1"/>
</dbReference>
<keyword evidence="2" id="KW-0233">DNA recombination</keyword>
<organism evidence="4 5">
    <name type="scientific">Coprinopsis cinerea (strain Okayama-7 / 130 / ATCC MYA-4618 / FGSC 9003)</name>
    <name type="common">Inky cap fungus</name>
    <name type="synonym">Hormographiella aspergillata</name>
    <dbReference type="NCBI Taxonomy" id="240176"/>
    <lineage>
        <taxon>Eukaryota</taxon>
        <taxon>Fungi</taxon>
        <taxon>Dikarya</taxon>
        <taxon>Basidiomycota</taxon>
        <taxon>Agaricomycotina</taxon>
        <taxon>Agaricomycetes</taxon>
        <taxon>Agaricomycetidae</taxon>
        <taxon>Agaricales</taxon>
        <taxon>Agaricineae</taxon>
        <taxon>Psathyrellaceae</taxon>
        <taxon>Coprinopsis</taxon>
    </lineage>
</organism>
<dbReference type="HOGENOM" id="CLU_003292_0_2_1"/>
<dbReference type="InterPro" id="IPR010998">
    <property type="entry name" value="Integrase_recombinase_N"/>
</dbReference>
<dbReference type="STRING" id="240176.D6RM43"/>
<evidence type="ECO:0000256" key="2">
    <source>
        <dbReference type="ARBA" id="ARBA00023172"/>
    </source>
</evidence>
<dbReference type="EMBL" id="AACS02000004">
    <property type="protein sequence ID" value="EFI27972.1"/>
    <property type="molecule type" value="Genomic_DNA"/>
</dbReference>
<feature type="region of interest" description="Disordered" evidence="3">
    <location>
        <begin position="1"/>
        <end position="26"/>
    </location>
</feature>
<gene>
    <name evidence="4" type="ORF">CC1G_14464</name>
</gene>
<proteinExistence type="predicted"/>
<sequence>MERRHIVEKEKMGASSPSTGGSHYVPTGNPVEAVRARLTIRNTGVQDAETRLTALKAVLRAKQHDPGSPYRADRWEQRLREAGLLPEFADIPKGLREGFHAGIPHIKITFTPPNKPSITEFAEHFRGILQAEYDAGRYVGPLSKREVEALLGPFQTSPLSIIPKAGKPGKFRLIQNLSYPHSALPGPITSINSHINSNNYPCTWGTFDTVYLIIARLPPGSQAAVRDIKEAYRTIPLHPSQWPGIVVRIDDNSFAIDLRDCFGLASGGGVYGRVGDAGAQLTRAHGIGPLSKWVDDIVFFRLLASEVEGYNQKRKKWAKEIRDNGGKRQDGGRIWFAGSIRPDGHPEEFDEDQTQPLRVLPSPSKLREDAQYAYNMSDLDSLFNDLGIPIAKEKDIPFGFIVAYIGFLWNVKDKWVALTPAKREKYLSAIAEWESATTHDLLDAQQLYGKLLHTCHIIPEGRAYLTNLEAFMAIFRDKPHRQLTPPRHTPEDLRWWKDQLLNTERRREIKEHPPIIDINGFSDASSEIGIGIVIGTKWRAWKLLPGWKAEGRDIGWAEAVGFLFLATAAAGLGAEKGSHIQLYGDNRGVVEGWWKGRSRNWQTNLIFRQVHALSKSSSIAFHTHYVKSASNPADLPSRGIYGSPEDLLPHIPIPNYLRKFVADFDSQQPPNPSPIKASAKAKAELPRGSFQSSQAEEARTLAEFRQHIYHLRPINVPGKDRLRTWKPAIARNTLDHQGKPTNLAPEDLEDITTAIQGAWAPSTQETYATGLLVYHAFCDKRGIDEHQRAPASPVLLAAFVTSLVGLYSGKTIRNYVFGVRAWHIMHGVRWVPNDTELEALLRAGERNAPPTSKKAKRTPVTEDHIRRIHAQLDPNNPLHAATFACLTTTFYAAARLGEFTLPNLNAFDKTHVKPSDIRVEVDRRGQEVTVFHLPRTKSSMSGEDVSWAQQNGTVDPKSALENHLQVNQPPPDGPLFAYRTKNGKKETHKALTMKKFLEVVNQAGARANIVKISGHCIRIGATLEYLLRGVSFEAMKAKGRWASDAFLDYLREHAQILAPYIQANPVVHKDFLDVVIPPVRR</sequence>
<dbReference type="eggNOG" id="ENOG502SKI5">
    <property type="taxonomic scope" value="Eukaryota"/>
</dbReference>
<dbReference type="GeneID" id="9379101"/>
<keyword evidence="5" id="KW-1185">Reference proteome</keyword>
<evidence type="ECO:0000313" key="4">
    <source>
        <dbReference type="EMBL" id="EFI27972.1"/>
    </source>
</evidence>
<dbReference type="GO" id="GO:0003964">
    <property type="term" value="F:RNA-directed DNA polymerase activity"/>
    <property type="evidence" value="ECO:0007669"/>
    <property type="project" value="UniProtKB-KW"/>
</dbReference>
<evidence type="ECO:0000256" key="1">
    <source>
        <dbReference type="ARBA" id="ARBA00023125"/>
    </source>
</evidence>
<feature type="compositionally biased region" description="Basic and acidic residues" evidence="3">
    <location>
        <begin position="1"/>
        <end position="12"/>
    </location>
</feature>
<dbReference type="SUPFAM" id="SSF47823">
    <property type="entry name" value="lambda integrase-like, N-terminal domain"/>
    <property type="match status" value="1"/>
</dbReference>
<keyword evidence="4" id="KW-0808">Transferase</keyword>
<dbReference type="OMA" id="HGKLWHA"/>
<keyword evidence="4" id="KW-0548">Nucleotidyltransferase</keyword>
<dbReference type="GO" id="GO:0003677">
    <property type="term" value="F:DNA binding"/>
    <property type="evidence" value="ECO:0007669"/>
    <property type="project" value="UniProtKB-KW"/>
</dbReference>
<dbReference type="RefSeq" id="XP_002911466.1">
    <property type="nucleotide sequence ID" value="XM_002911420.1"/>
</dbReference>
<dbReference type="Proteomes" id="UP000001861">
    <property type="component" value="Unassembled WGS sequence"/>
</dbReference>
<dbReference type="InterPro" id="IPR013762">
    <property type="entry name" value="Integrase-like_cat_sf"/>
</dbReference>
<accession>D6RM43</accession>
<evidence type="ECO:0000256" key="3">
    <source>
        <dbReference type="SAM" id="MobiDB-lite"/>
    </source>
</evidence>
<dbReference type="GO" id="GO:0015074">
    <property type="term" value="P:DNA integration"/>
    <property type="evidence" value="ECO:0007669"/>
    <property type="project" value="InterPro"/>
</dbReference>
<dbReference type="Gene3D" id="1.10.150.130">
    <property type="match status" value="1"/>
</dbReference>
<reference evidence="4 5" key="1">
    <citation type="journal article" date="2010" name="Proc. Natl. Acad. Sci. U.S.A.">
        <title>Insights into evolution of multicellular fungi from the assembled chromosomes of the mushroom Coprinopsis cinerea (Coprinus cinereus).</title>
        <authorList>
            <person name="Stajich J.E."/>
            <person name="Wilke S.K."/>
            <person name="Ahren D."/>
            <person name="Au C.H."/>
            <person name="Birren B.W."/>
            <person name="Borodovsky M."/>
            <person name="Burns C."/>
            <person name="Canback B."/>
            <person name="Casselton L.A."/>
            <person name="Cheng C.K."/>
            <person name="Deng J."/>
            <person name="Dietrich F.S."/>
            <person name="Fargo D.C."/>
            <person name="Farman M.L."/>
            <person name="Gathman A.C."/>
            <person name="Goldberg J."/>
            <person name="Guigo R."/>
            <person name="Hoegger P.J."/>
            <person name="Hooker J.B."/>
            <person name="Huggins A."/>
            <person name="James T.Y."/>
            <person name="Kamada T."/>
            <person name="Kilaru S."/>
            <person name="Kodira C."/>
            <person name="Kues U."/>
            <person name="Kupfer D."/>
            <person name="Kwan H.S."/>
            <person name="Lomsadze A."/>
            <person name="Li W."/>
            <person name="Lilly W.W."/>
            <person name="Ma L.J."/>
            <person name="Mackey A.J."/>
            <person name="Manning G."/>
            <person name="Martin F."/>
            <person name="Muraguchi H."/>
            <person name="Natvig D.O."/>
            <person name="Palmerini H."/>
            <person name="Ramesh M.A."/>
            <person name="Rehmeyer C.J."/>
            <person name="Roe B.A."/>
            <person name="Shenoy N."/>
            <person name="Stanke M."/>
            <person name="Ter-Hovhannisyan V."/>
            <person name="Tunlid A."/>
            <person name="Velagapudi R."/>
            <person name="Vision T.J."/>
            <person name="Zeng Q."/>
            <person name="Zolan M.E."/>
            <person name="Pukkila P.J."/>
        </authorList>
    </citation>
    <scope>NUCLEOTIDE SEQUENCE [LARGE SCALE GENOMIC DNA]</scope>
    <source>
        <strain evidence="5">Okayama-7 / 130 / ATCC MYA-4618 / FGSC 9003</strain>
    </source>
</reference>
<dbReference type="InterPro" id="IPR052055">
    <property type="entry name" value="Hepadnavirus_pol/RT"/>
</dbReference>
<dbReference type="PANTHER" id="PTHR33050:SF7">
    <property type="entry name" value="RIBONUCLEASE H"/>
    <property type="match status" value="1"/>
</dbReference>
<evidence type="ECO:0000313" key="5">
    <source>
        <dbReference type="Proteomes" id="UP000001861"/>
    </source>
</evidence>
<dbReference type="OrthoDB" id="2678913at2759"/>
<keyword evidence="4" id="KW-0695">RNA-directed DNA polymerase</keyword>
<dbReference type="InterPro" id="IPR011010">
    <property type="entry name" value="DNA_brk_join_enz"/>
</dbReference>
<dbReference type="GO" id="GO:0006310">
    <property type="term" value="P:DNA recombination"/>
    <property type="evidence" value="ECO:0007669"/>
    <property type="project" value="UniProtKB-KW"/>
</dbReference>
<dbReference type="AlphaFoldDB" id="D6RM43"/>
<dbReference type="PANTHER" id="PTHR33050">
    <property type="entry name" value="REVERSE TRANSCRIPTASE DOMAIN-CONTAINING PROTEIN"/>
    <property type="match status" value="1"/>
</dbReference>
<keyword evidence="1" id="KW-0238">DNA-binding</keyword>
<protein>
    <submittedName>
        <fullName evidence="4">Reverse transcriptase/ribonuclease H</fullName>
    </submittedName>
</protein>
<dbReference type="SUPFAM" id="SSF56349">
    <property type="entry name" value="DNA breaking-rejoining enzymes"/>
    <property type="match status" value="1"/>
</dbReference>
<dbReference type="KEGG" id="cci:CC1G_14464"/>
<name>D6RM43_COPC7</name>
<dbReference type="VEuPathDB" id="FungiDB:CC1G_14464"/>
<comment type="caution">
    <text evidence="4">The sequence shown here is derived from an EMBL/GenBank/DDBJ whole genome shotgun (WGS) entry which is preliminary data.</text>
</comment>
<dbReference type="InParanoid" id="D6RM43"/>